<proteinExistence type="predicted"/>
<dbReference type="OrthoDB" id="447339at2759"/>
<evidence type="ECO:0000256" key="1">
    <source>
        <dbReference type="SAM" id="MobiDB-lite"/>
    </source>
</evidence>
<name>A0A812PDZ3_9DINO</name>
<evidence type="ECO:0000313" key="2">
    <source>
        <dbReference type="EMBL" id="CAE7346620.1"/>
    </source>
</evidence>
<reference evidence="2" key="1">
    <citation type="submission" date="2021-02" db="EMBL/GenBank/DDBJ databases">
        <authorList>
            <person name="Dougan E. K."/>
            <person name="Rhodes N."/>
            <person name="Thang M."/>
            <person name="Chan C."/>
        </authorList>
    </citation>
    <scope>NUCLEOTIDE SEQUENCE</scope>
</reference>
<comment type="caution">
    <text evidence="2">The sequence shown here is derived from an EMBL/GenBank/DDBJ whole genome shotgun (WGS) entry which is preliminary data.</text>
</comment>
<dbReference type="AlphaFoldDB" id="A0A812PDZ3"/>
<sequence length="103" mass="11198">MVMLTPHLEVLNEGKGSQSDSKDTGSFRSVKKRRTGTSSAFDSAPATDEQLVAAVKAFYNWCQAPKSPLRSMLFLLSGGNTFYTSHCAGLVARACIQHKPMTE</sequence>
<gene>
    <name evidence="2" type="primary">UBP25</name>
    <name evidence="2" type="ORF">SNAT2548_LOCUS18184</name>
</gene>
<dbReference type="EMBL" id="CAJNDS010002136">
    <property type="protein sequence ID" value="CAE7346620.1"/>
    <property type="molecule type" value="Genomic_DNA"/>
</dbReference>
<evidence type="ECO:0000313" key="3">
    <source>
        <dbReference type="Proteomes" id="UP000604046"/>
    </source>
</evidence>
<accession>A0A812PDZ3</accession>
<feature type="region of interest" description="Disordered" evidence="1">
    <location>
        <begin position="1"/>
        <end position="43"/>
    </location>
</feature>
<protein>
    <submittedName>
        <fullName evidence="2">UBP25 protein</fullName>
    </submittedName>
</protein>
<keyword evidence="3" id="KW-1185">Reference proteome</keyword>
<dbReference type="Proteomes" id="UP000604046">
    <property type="component" value="Unassembled WGS sequence"/>
</dbReference>
<organism evidence="2 3">
    <name type="scientific">Symbiodinium natans</name>
    <dbReference type="NCBI Taxonomy" id="878477"/>
    <lineage>
        <taxon>Eukaryota</taxon>
        <taxon>Sar</taxon>
        <taxon>Alveolata</taxon>
        <taxon>Dinophyceae</taxon>
        <taxon>Suessiales</taxon>
        <taxon>Symbiodiniaceae</taxon>
        <taxon>Symbiodinium</taxon>
    </lineage>
</organism>